<organism evidence="1">
    <name type="scientific">viral metagenome</name>
    <dbReference type="NCBI Taxonomy" id="1070528"/>
    <lineage>
        <taxon>unclassified sequences</taxon>
        <taxon>metagenomes</taxon>
        <taxon>organismal metagenomes</taxon>
    </lineage>
</organism>
<gene>
    <name evidence="1" type="ORF">MM415A01997_0004</name>
</gene>
<dbReference type="EMBL" id="MT142100">
    <property type="protein sequence ID" value="QJA74460.1"/>
    <property type="molecule type" value="Genomic_DNA"/>
</dbReference>
<proteinExistence type="predicted"/>
<sequence>MMEARIVKTCSCTNFGVVETGLGTSIDAGRDYVDHLIIQVYGLDGLIRYSNREPDEEMDDLEMICIRCGATARFE</sequence>
<accession>A0A6M3JWN8</accession>
<dbReference type="AlphaFoldDB" id="A0A6M3JWN8"/>
<protein>
    <submittedName>
        <fullName evidence="1">Uncharacterized protein</fullName>
    </submittedName>
</protein>
<evidence type="ECO:0000313" key="1">
    <source>
        <dbReference type="EMBL" id="QJA74460.1"/>
    </source>
</evidence>
<name>A0A6M3JWN8_9ZZZZ</name>
<reference evidence="1" key="1">
    <citation type="submission" date="2020-03" db="EMBL/GenBank/DDBJ databases">
        <title>The deep terrestrial virosphere.</title>
        <authorList>
            <person name="Holmfeldt K."/>
            <person name="Nilsson E."/>
            <person name="Simone D."/>
            <person name="Lopez-Fernandez M."/>
            <person name="Wu X."/>
            <person name="de Brujin I."/>
            <person name="Lundin D."/>
            <person name="Andersson A."/>
            <person name="Bertilsson S."/>
            <person name="Dopson M."/>
        </authorList>
    </citation>
    <scope>NUCLEOTIDE SEQUENCE</scope>
    <source>
        <strain evidence="1">MM415A01997</strain>
    </source>
</reference>